<protein>
    <submittedName>
        <fullName evidence="1">GPI-anchored surface protein, putative</fullName>
    </submittedName>
</protein>
<evidence type="ECO:0000313" key="2">
    <source>
        <dbReference type="Proteomes" id="UP000051952"/>
    </source>
</evidence>
<dbReference type="AlphaFoldDB" id="A0A0S4J0W8"/>
<reference evidence="2" key="1">
    <citation type="submission" date="2015-09" db="EMBL/GenBank/DDBJ databases">
        <authorList>
            <consortium name="Pathogen Informatics"/>
        </authorList>
    </citation>
    <scope>NUCLEOTIDE SEQUENCE [LARGE SCALE GENOMIC DNA]</scope>
    <source>
        <strain evidence="2">Lake Konstanz</strain>
    </source>
</reference>
<dbReference type="InterPro" id="IPR028082">
    <property type="entry name" value="Peripla_BP_I"/>
</dbReference>
<dbReference type="EMBL" id="CYKH01000829">
    <property type="protein sequence ID" value="CUG46971.1"/>
    <property type="molecule type" value="Genomic_DNA"/>
</dbReference>
<gene>
    <name evidence="1" type="ORF">BSAL_79865</name>
</gene>
<evidence type="ECO:0000313" key="1">
    <source>
        <dbReference type="EMBL" id="CUG46971.1"/>
    </source>
</evidence>
<dbReference type="VEuPathDB" id="TriTrypDB:BSAL_79865"/>
<proteinExistence type="predicted"/>
<dbReference type="Proteomes" id="UP000051952">
    <property type="component" value="Unassembled WGS sequence"/>
</dbReference>
<keyword evidence="2" id="KW-1185">Reference proteome</keyword>
<accession>A0A0S4J0W8</accession>
<name>A0A0S4J0W8_BODSA</name>
<organism evidence="1 2">
    <name type="scientific">Bodo saltans</name>
    <name type="common">Flagellated protozoan</name>
    <dbReference type="NCBI Taxonomy" id="75058"/>
    <lineage>
        <taxon>Eukaryota</taxon>
        <taxon>Discoba</taxon>
        <taxon>Euglenozoa</taxon>
        <taxon>Kinetoplastea</taxon>
        <taxon>Metakinetoplastina</taxon>
        <taxon>Eubodonida</taxon>
        <taxon>Bodonidae</taxon>
        <taxon>Bodo</taxon>
    </lineage>
</organism>
<sequence length="542" mass="59119">MSNPDICFDGVQLYAGAQAAVKELNDLQTVPGVTFELEYIPAATVSAENATSSVFATVASDWYSSAALAQADAGFPVVGPRSLGDNVGVDSSYHVLSVRQPLSSESLMVLHNALNSELARSTAFVIVTRPLMNYSTFVSALANLSLPAPLEIALGSSPLDATSVLNDWNAGDPNNGNYVPTCGVFFTTQPDAAGILDAMYADPRFNMSEMRFYVVGPAAEGVWNSSSAGTAPFTQLRSVTSFPDPASGVNPLSRRYQSALSAWLAVANMSALPADMTSRPLIRAPTYAGLEGYVGVRLVGETMSLMGSLNQTLFLDAVYRHRYLFLNDAMLGPFSDGCLIDSDIAMPCSCNVGMRTVQLAMFSSTSGRTQHLPYDSSYDPNSVKLTEPVEECSLQLSNLKFPLPFALWYDKVQVAMKAMSYHYNADTRHAATYMPSIMQQGLNESLLKFENRLYATRRPIAIIGDQFRHVHHHIVNLYVSPTTEYMDTDLQPATEFSRYTWLMKPFLAELVHTVALYVADYYATRSPPVIFVVSDNASLCSH</sequence>
<dbReference type="SUPFAM" id="SSF53822">
    <property type="entry name" value="Periplasmic binding protein-like I"/>
    <property type="match status" value="1"/>
</dbReference>